<dbReference type="AlphaFoldDB" id="A0A9D4DA66"/>
<comment type="caution">
    <text evidence="1">The sequence shown here is derived from an EMBL/GenBank/DDBJ whole genome shotgun (WGS) entry which is preliminary data.</text>
</comment>
<gene>
    <name evidence="1" type="ORF">DPMN_048130</name>
</gene>
<reference evidence="1" key="2">
    <citation type="submission" date="2020-11" db="EMBL/GenBank/DDBJ databases">
        <authorList>
            <person name="McCartney M.A."/>
            <person name="Auch B."/>
            <person name="Kono T."/>
            <person name="Mallez S."/>
            <person name="Becker A."/>
            <person name="Gohl D.M."/>
            <person name="Silverstein K.A.T."/>
            <person name="Koren S."/>
            <person name="Bechman K.B."/>
            <person name="Herman A."/>
            <person name="Abrahante J.E."/>
            <person name="Garbe J."/>
        </authorList>
    </citation>
    <scope>NUCLEOTIDE SEQUENCE</scope>
    <source>
        <strain evidence="1">Duluth1</strain>
        <tissue evidence="1">Whole animal</tissue>
    </source>
</reference>
<protein>
    <submittedName>
        <fullName evidence="1">Uncharacterized protein</fullName>
    </submittedName>
</protein>
<keyword evidence="2" id="KW-1185">Reference proteome</keyword>
<dbReference type="Proteomes" id="UP000828390">
    <property type="component" value="Unassembled WGS sequence"/>
</dbReference>
<reference evidence="1" key="1">
    <citation type="journal article" date="2019" name="bioRxiv">
        <title>The Genome of the Zebra Mussel, Dreissena polymorpha: A Resource for Invasive Species Research.</title>
        <authorList>
            <person name="McCartney M.A."/>
            <person name="Auch B."/>
            <person name="Kono T."/>
            <person name="Mallez S."/>
            <person name="Zhang Y."/>
            <person name="Obille A."/>
            <person name="Becker A."/>
            <person name="Abrahante J.E."/>
            <person name="Garbe J."/>
            <person name="Badalamenti J.P."/>
            <person name="Herman A."/>
            <person name="Mangelson H."/>
            <person name="Liachko I."/>
            <person name="Sullivan S."/>
            <person name="Sone E.D."/>
            <person name="Koren S."/>
            <person name="Silverstein K.A.T."/>
            <person name="Beckman K.B."/>
            <person name="Gohl D.M."/>
        </authorList>
    </citation>
    <scope>NUCLEOTIDE SEQUENCE</scope>
    <source>
        <strain evidence="1">Duluth1</strain>
        <tissue evidence="1">Whole animal</tissue>
    </source>
</reference>
<sequence>MKIQYQKKKTTTAKFNHIKYRCFLPWALKNMSVMTQFSTATEALTAISTRPGRHFRNVYIHNFHNENDNLNIEEKIEYHIKFCNQFIQHEQFKRRLDASPTSEFNNFMCDLLSNVTDKDGSK</sequence>
<accession>A0A9D4DA66</accession>
<organism evidence="1 2">
    <name type="scientific">Dreissena polymorpha</name>
    <name type="common">Zebra mussel</name>
    <name type="synonym">Mytilus polymorpha</name>
    <dbReference type="NCBI Taxonomy" id="45954"/>
    <lineage>
        <taxon>Eukaryota</taxon>
        <taxon>Metazoa</taxon>
        <taxon>Spiralia</taxon>
        <taxon>Lophotrochozoa</taxon>
        <taxon>Mollusca</taxon>
        <taxon>Bivalvia</taxon>
        <taxon>Autobranchia</taxon>
        <taxon>Heteroconchia</taxon>
        <taxon>Euheterodonta</taxon>
        <taxon>Imparidentia</taxon>
        <taxon>Neoheterodontei</taxon>
        <taxon>Myida</taxon>
        <taxon>Dreissenoidea</taxon>
        <taxon>Dreissenidae</taxon>
        <taxon>Dreissena</taxon>
    </lineage>
</organism>
<proteinExistence type="predicted"/>
<evidence type="ECO:0000313" key="1">
    <source>
        <dbReference type="EMBL" id="KAH3741405.1"/>
    </source>
</evidence>
<name>A0A9D4DA66_DREPO</name>
<evidence type="ECO:0000313" key="2">
    <source>
        <dbReference type="Proteomes" id="UP000828390"/>
    </source>
</evidence>
<dbReference type="EMBL" id="JAIWYP010000011">
    <property type="protein sequence ID" value="KAH3741405.1"/>
    <property type="molecule type" value="Genomic_DNA"/>
</dbReference>